<keyword evidence="6" id="KW-0443">Lipid metabolism</keyword>
<keyword evidence="3" id="KW-0479">Metal-binding</keyword>
<dbReference type="InterPro" id="IPR008278">
    <property type="entry name" value="4-PPantetheinyl_Trfase_dom"/>
</dbReference>
<proteinExistence type="inferred from homology"/>
<dbReference type="GO" id="GO:0008897">
    <property type="term" value="F:holo-[acyl-carrier-protein] synthase activity"/>
    <property type="evidence" value="ECO:0007669"/>
    <property type="project" value="InterPro"/>
</dbReference>
<dbReference type="NCBIfam" id="TIGR00516">
    <property type="entry name" value="acpS"/>
    <property type="match status" value="1"/>
</dbReference>
<dbReference type="AlphaFoldDB" id="A0A381Z0U8"/>
<keyword evidence="5" id="KW-0460">Magnesium</keyword>
<evidence type="ECO:0000256" key="3">
    <source>
        <dbReference type="ARBA" id="ARBA00022723"/>
    </source>
</evidence>
<dbReference type="Gene3D" id="3.90.470.20">
    <property type="entry name" value="4'-phosphopantetheinyl transferase domain"/>
    <property type="match status" value="1"/>
</dbReference>
<evidence type="ECO:0000256" key="6">
    <source>
        <dbReference type="ARBA" id="ARBA00023098"/>
    </source>
</evidence>
<evidence type="ECO:0000259" key="8">
    <source>
        <dbReference type="Pfam" id="PF01648"/>
    </source>
</evidence>
<name>A0A381Z0U8_9ZZZZ</name>
<feature type="domain" description="4'-phosphopantetheinyl transferase" evidence="8">
    <location>
        <begin position="5"/>
        <end position="100"/>
    </location>
</feature>
<evidence type="ECO:0000313" key="9">
    <source>
        <dbReference type="EMBL" id="SVA82541.1"/>
    </source>
</evidence>
<evidence type="ECO:0000256" key="7">
    <source>
        <dbReference type="ARBA" id="ARBA00023160"/>
    </source>
</evidence>
<sequence>MLITGVDIIEIDRIRRVASAYGTRFLDRIYTKEEQQYCRARPPQLASRFAAKEAVMKALGTGIRGVGWKDIEIRRQRGQAPYIKLHGRARLRADQIGLDHLALSLSHSKEFAVASVIGESKNGNLLPGLSRIKK</sequence>
<keyword evidence="4" id="KW-0276">Fatty acid metabolism</keyword>
<dbReference type="InterPro" id="IPR004568">
    <property type="entry name" value="Ppantetheine-prot_Trfase_dom"/>
</dbReference>
<protein>
    <recommendedName>
        <fullName evidence="8">4'-phosphopantetheinyl transferase domain-containing protein</fullName>
    </recommendedName>
</protein>
<evidence type="ECO:0000256" key="1">
    <source>
        <dbReference type="ARBA" id="ARBA00022516"/>
    </source>
</evidence>
<dbReference type="EMBL" id="UINC01019489">
    <property type="protein sequence ID" value="SVA82541.1"/>
    <property type="molecule type" value="Genomic_DNA"/>
</dbReference>
<dbReference type="GO" id="GO:0000287">
    <property type="term" value="F:magnesium ion binding"/>
    <property type="evidence" value="ECO:0007669"/>
    <property type="project" value="InterPro"/>
</dbReference>
<evidence type="ECO:0000256" key="2">
    <source>
        <dbReference type="ARBA" id="ARBA00022679"/>
    </source>
</evidence>
<keyword evidence="7" id="KW-0275">Fatty acid biosynthesis</keyword>
<accession>A0A381Z0U8</accession>
<evidence type="ECO:0000256" key="5">
    <source>
        <dbReference type="ARBA" id="ARBA00022842"/>
    </source>
</evidence>
<reference evidence="9" key="1">
    <citation type="submission" date="2018-05" db="EMBL/GenBank/DDBJ databases">
        <authorList>
            <person name="Lanie J.A."/>
            <person name="Ng W.-L."/>
            <person name="Kazmierczak K.M."/>
            <person name="Andrzejewski T.M."/>
            <person name="Davidsen T.M."/>
            <person name="Wayne K.J."/>
            <person name="Tettelin H."/>
            <person name="Glass J.I."/>
            <person name="Rusch D."/>
            <person name="Podicherti R."/>
            <person name="Tsui H.-C.T."/>
            <person name="Winkler M.E."/>
        </authorList>
    </citation>
    <scope>NUCLEOTIDE SEQUENCE</scope>
</reference>
<dbReference type="Pfam" id="PF01648">
    <property type="entry name" value="ACPS"/>
    <property type="match status" value="1"/>
</dbReference>
<keyword evidence="2" id="KW-0808">Transferase</keyword>
<dbReference type="InterPro" id="IPR037143">
    <property type="entry name" value="4-PPantetheinyl_Trfase_dom_sf"/>
</dbReference>
<dbReference type="HAMAP" id="MF_00101">
    <property type="entry name" value="AcpS"/>
    <property type="match status" value="1"/>
</dbReference>
<dbReference type="GO" id="GO:0006633">
    <property type="term" value="P:fatty acid biosynthetic process"/>
    <property type="evidence" value="ECO:0007669"/>
    <property type="project" value="UniProtKB-KW"/>
</dbReference>
<dbReference type="InterPro" id="IPR002582">
    <property type="entry name" value="ACPS"/>
</dbReference>
<dbReference type="SUPFAM" id="SSF56214">
    <property type="entry name" value="4'-phosphopantetheinyl transferase"/>
    <property type="match status" value="1"/>
</dbReference>
<organism evidence="9">
    <name type="scientific">marine metagenome</name>
    <dbReference type="NCBI Taxonomy" id="408172"/>
    <lineage>
        <taxon>unclassified sequences</taxon>
        <taxon>metagenomes</taxon>
        <taxon>ecological metagenomes</taxon>
    </lineage>
</organism>
<evidence type="ECO:0000256" key="4">
    <source>
        <dbReference type="ARBA" id="ARBA00022832"/>
    </source>
</evidence>
<dbReference type="NCBIfam" id="TIGR00556">
    <property type="entry name" value="pantethn_trn"/>
    <property type="match status" value="1"/>
</dbReference>
<gene>
    <name evidence="9" type="ORF">METZ01_LOCUS135395</name>
</gene>
<keyword evidence="1" id="KW-0444">Lipid biosynthesis</keyword>